<evidence type="ECO:0000313" key="4">
    <source>
        <dbReference type="Proteomes" id="UP000193006"/>
    </source>
</evidence>
<comment type="similarity">
    <text evidence="1">Belongs to the LDH2/MDH2 oxidoreductase family.</text>
</comment>
<dbReference type="Gene3D" id="1.10.1530.10">
    <property type="match status" value="1"/>
</dbReference>
<evidence type="ECO:0000256" key="2">
    <source>
        <dbReference type="ARBA" id="ARBA00023002"/>
    </source>
</evidence>
<keyword evidence="2 3" id="KW-0560">Oxidoreductase</keyword>
<dbReference type="Proteomes" id="UP000193006">
    <property type="component" value="Chromosome"/>
</dbReference>
<accession>A0A1X9MAQ1</accession>
<keyword evidence="4" id="KW-1185">Reference proteome</keyword>
<dbReference type="GO" id="GO:0016491">
    <property type="term" value="F:oxidoreductase activity"/>
    <property type="evidence" value="ECO:0007669"/>
    <property type="project" value="UniProtKB-KW"/>
</dbReference>
<dbReference type="Pfam" id="PF02615">
    <property type="entry name" value="Ldh_2"/>
    <property type="match status" value="1"/>
</dbReference>
<protein>
    <submittedName>
        <fullName evidence="3">Putative oxidoreductase YjmC</fullName>
        <ecNumber evidence="3">1.1.1.-</ecNumber>
    </submittedName>
</protein>
<dbReference type="Gene3D" id="3.30.1370.60">
    <property type="entry name" value="Hypothetical oxidoreductase yiak, domain 2"/>
    <property type="match status" value="1"/>
</dbReference>
<dbReference type="SUPFAM" id="SSF89733">
    <property type="entry name" value="L-sulfolactate dehydrogenase-like"/>
    <property type="match status" value="1"/>
</dbReference>
<dbReference type="AlphaFoldDB" id="A0A1X9MAQ1"/>
<evidence type="ECO:0000313" key="3">
    <source>
        <dbReference type="EMBL" id="ARK28651.1"/>
    </source>
</evidence>
<dbReference type="KEGG" id="bkw:BkAM31D_01605"/>
<reference evidence="3 4" key="1">
    <citation type="submission" date="2017-04" db="EMBL/GenBank/DDBJ databases">
        <title>Bacillus krulwichiae AM31D Genome sequencing and assembly.</title>
        <authorList>
            <person name="Krulwich T.A."/>
            <person name="Anastor L."/>
            <person name="Ehrlich R."/>
            <person name="Ehrlich G.D."/>
            <person name="Janto B."/>
        </authorList>
    </citation>
    <scope>NUCLEOTIDE SEQUENCE [LARGE SCALE GENOMIC DNA]</scope>
    <source>
        <strain evidence="3 4">AM31D</strain>
    </source>
</reference>
<dbReference type="EMBL" id="CP020814">
    <property type="protein sequence ID" value="ARK28651.1"/>
    <property type="molecule type" value="Genomic_DNA"/>
</dbReference>
<dbReference type="InterPro" id="IPR043143">
    <property type="entry name" value="Mal/L-sulf/L-lact_DH-like_NADP"/>
</dbReference>
<proteinExistence type="inferred from homology"/>
<organism evidence="3 4">
    <name type="scientific">Halalkalibacter krulwichiae</name>
    <dbReference type="NCBI Taxonomy" id="199441"/>
    <lineage>
        <taxon>Bacteria</taxon>
        <taxon>Bacillati</taxon>
        <taxon>Bacillota</taxon>
        <taxon>Bacilli</taxon>
        <taxon>Bacillales</taxon>
        <taxon>Bacillaceae</taxon>
        <taxon>Halalkalibacter</taxon>
    </lineage>
</organism>
<dbReference type="InterPro" id="IPR043144">
    <property type="entry name" value="Mal/L-sulf/L-lact_DH-like_ah"/>
</dbReference>
<dbReference type="STRING" id="199441.BkAM31D_01605"/>
<dbReference type="InterPro" id="IPR003767">
    <property type="entry name" value="Malate/L-lactate_DH-like"/>
</dbReference>
<sequence>MKYSTEFLKSYICDVLKAVGLTEENGRIVAESLISANLRGVDSHGVTRLPIYVKRLQTGAVTPNPNVQVEQESDATLLIDGNDGMGQIVGTKAIELGVEKAKKNGAVYIGVKNSTHFGTGAFFIQQALKHDMIAYAMSNAPSTMAPFGGIQPYLGTNPFAFGVPAQKNKPIIFDMATSVVARGKIISAEQRDEDIPLGWAIDKEGRPTTNAKEALEGTVLPFAGPKGYAISLMMDIMSGVLTGAGFGPHINNIYGDFDKPQNVGHFFQLIDVNRFMPAEHFKMRVDQMIDEIKSSPKAVGVEEIFLPGEIELNTEQERLNNGIHLGKEVYESIKLVGEEVGVSIDNFKLQNRRDLR</sequence>
<dbReference type="PANTHER" id="PTHR11091:SF0">
    <property type="entry name" value="MALATE DEHYDROGENASE"/>
    <property type="match status" value="1"/>
</dbReference>
<gene>
    <name evidence="3" type="primary">yjmC</name>
    <name evidence="3" type="ORF">BkAM31D_01605</name>
</gene>
<dbReference type="InterPro" id="IPR036111">
    <property type="entry name" value="Mal/L-sulfo/L-lacto_DH-like_sf"/>
</dbReference>
<dbReference type="EC" id="1.1.1.-" evidence="3"/>
<dbReference type="RefSeq" id="WP_066158592.1">
    <property type="nucleotide sequence ID" value="NZ_CP020814.1"/>
</dbReference>
<name>A0A1X9MAQ1_9BACI</name>
<dbReference type="PANTHER" id="PTHR11091">
    <property type="entry name" value="OXIDOREDUCTASE-RELATED"/>
    <property type="match status" value="1"/>
</dbReference>
<evidence type="ECO:0000256" key="1">
    <source>
        <dbReference type="ARBA" id="ARBA00006056"/>
    </source>
</evidence>